<feature type="transmembrane region" description="Helical" evidence="1">
    <location>
        <begin position="44"/>
        <end position="64"/>
    </location>
</feature>
<keyword evidence="1" id="KW-0812">Transmembrane</keyword>
<keyword evidence="2" id="KW-0436">Ligase</keyword>
<accession>A0A831NTK6</accession>
<feature type="transmembrane region" description="Helical" evidence="1">
    <location>
        <begin position="220"/>
        <end position="240"/>
    </location>
</feature>
<keyword evidence="1" id="KW-1133">Transmembrane helix</keyword>
<proteinExistence type="predicted"/>
<evidence type="ECO:0000256" key="1">
    <source>
        <dbReference type="SAM" id="Phobius"/>
    </source>
</evidence>
<gene>
    <name evidence="2" type="ORF">ENG92_03890</name>
</gene>
<dbReference type="PANTHER" id="PTHR37422">
    <property type="entry name" value="TEICHURONIC ACID BIOSYNTHESIS PROTEIN TUAE"/>
    <property type="match status" value="1"/>
</dbReference>
<feature type="non-terminal residue" evidence="2">
    <location>
        <position position="244"/>
    </location>
</feature>
<evidence type="ECO:0000313" key="2">
    <source>
        <dbReference type="EMBL" id="HDK38137.1"/>
    </source>
</evidence>
<dbReference type="AlphaFoldDB" id="A0A831NTK6"/>
<reference evidence="2" key="1">
    <citation type="journal article" date="2020" name="mSystems">
        <title>Genome- and Community-Level Interaction Insights into Carbon Utilization and Element Cycling Functions of Hydrothermarchaeota in Hydrothermal Sediment.</title>
        <authorList>
            <person name="Zhou Z."/>
            <person name="Liu Y."/>
            <person name="Xu W."/>
            <person name="Pan J."/>
            <person name="Luo Z.H."/>
            <person name="Li M."/>
        </authorList>
    </citation>
    <scope>NUCLEOTIDE SEQUENCE [LARGE SCALE GENOMIC DNA]</scope>
    <source>
        <strain evidence="2">HyVt-26</strain>
    </source>
</reference>
<comment type="caution">
    <text evidence="2">The sequence shown here is derived from an EMBL/GenBank/DDBJ whole genome shotgun (WGS) entry which is preliminary data.</text>
</comment>
<keyword evidence="1" id="KW-0472">Membrane</keyword>
<organism evidence="2">
    <name type="scientific">Thiolapillus brandeum</name>
    <dbReference type="NCBI Taxonomy" id="1076588"/>
    <lineage>
        <taxon>Bacteria</taxon>
        <taxon>Pseudomonadati</taxon>
        <taxon>Pseudomonadota</taxon>
        <taxon>Gammaproteobacteria</taxon>
        <taxon>Chromatiales</taxon>
        <taxon>Sedimenticolaceae</taxon>
        <taxon>Thiolapillus</taxon>
    </lineage>
</organism>
<dbReference type="EMBL" id="DRCV01000175">
    <property type="protein sequence ID" value="HDK38137.1"/>
    <property type="molecule type" value="Genomic_DNA"/>
</dbReference>
<name>A0A831NTK6_9GAMM</name>
<protein>
    <submittedName>
        <fullName evidence="2">O-antigen ligase domain-containing protein</fullName>
    </submittedName>
</protein>
<feature type="transmembrane region" description="Helical" evidence="1">
    <location>
        <begin position="12"/>
        <end position="32"/>
    </location>
</feature>
<dbReference type="Proteomes" id="UP000885822">
    <property type="component" value="Unassembled WGS sequence"/>
</dbReference>
<feature type="transmembrane region" description="Helical" evidence="1">
    <location>
        <begin position="177"/>
        <end position="200"/>
    </location>
</feature>
<dbReference type="PANTHER" id="PTHR37422:SF23">
    <property type="entry name" value="TEICHURONIC ACID BIOSYNTHESIS PROTEIN TUAE"/>
    <property type="match status" value="1"/>
</dbReference>
<feature type="transmembrane region" description="Helical" evidence="1">
    <location>
        <begin position="96"/>
        <end position="117"/>
    </location>
</feature>
<sequence>MLFAPIFRASNLPLPLLVLELLSLIILFLVFLDPEGGKKLSRNQLLLMGGILLLPALFLIPLPMDIWTLLPGRELYGMILQQGAADASSTWRSISIVGQITEHALWALVPPLVVFVATINQSRRNIQRLVYVVIGIAVFQSVLGLMQFGEGANSPLYFGNEYGNGSATGTYLNRDHLAGFLEMIFPIVFALFAATVGHHFDGSKRRSRWRKRMEFFSSVAGHRAIIFGGIGVLIVLALIFTRSR</sequence>
<dbReference type="InterPro" id="IPR051533">
    <property type="entry name" value="WaaL-like"/>
</dbReference>
<feature type="transmembrane region" description="Helical" evidence="1">
    <location>
        <begin position="129"/>
        <end position="148"/>
    </location>
</feature>
<dbReference type="GO" id="GO:0016874">
    <property type="term" value="F:ligase activity"/>
    <property type="evidence" value="ECO:0007669"/>
    <property type="project" value="UniProtKB-KW"/>
</dbReference>